<accession>A0AAV9WPX8</accession>
<dbReference type="Pfam" id="PF00551">
    <property type="entry name" value="Formyl_trans_N"/>
    <property type="match status" value="1"/>
</dbReference>
<comment type="caution">
    <text evidence="3">The sequence shown here is derived from an EMBL/GenBank/DDBJ whole genome shotgun (WGS) entry which is preliminary data.</text>
</comment>
<evidence type="ECO:0000259" key="2">
    <source>
        <dbReference type="Pfam" id="PF00551"/>
    </source>
</evidence>
<sequence length="404" mass="45185">MGPARLLFRPHLRSPYRIPSFRAFHASRFNAGLNILFCGSDDFSLRSLQALHRLKESGSGIIDSIDVIIKHEKPRGRGLTQQRPNPVKEFAIKNSLELFSLDEAQFDKWEDPGAVDLIIAVSFGLLIPSRIIEHAKFGGLNVHPSFLPKYWGAAPIQHALMNSDSETGVVVQTLHPTKFDAGRILAKSDPLDIKIDYHTHFPPPPDDPKSPYKILESNLANVGADLLSSVITSNLYDPAIQSTLPTITTNERRKPARRLKTELSRILFGEVTAEEVFRKSLVFSNLFCYRKLLPRYPGHVPGPTLRTKMGPFSLPTETEYESFLKKHSAAVQWVYILEVSRKEGEKGCLALQVSPKQWVFVDSFTLEGKKKMHGKEWGHTSPGPVELVSFGPGEDGATQATRKE</sequence>
<proteinExistence type="predicted"/>
<dbReference type="PANTHER" id="PTHR11138:SF5">
    <property type="entry name" value="METHIONYL-TRNA FORMYLTRANSFERASE, MITOCHONDRIAL"/>
    <property type="match status" value="1"/>
</dbReference>
<dbReference type="Proteomes" id="UP001370758">
    <property type="component" value="Unassembled WGS sequence"/>
</dbReference>
<name>A0AAV9WPX8_9PEZI</name>
<evidence type="ECO:0000313" key="4">
    <source>
        <dbReference type="Proteomes" id="UP001370758"/>
    </source>
</evidence>
<dbReference type="AlphaFoldDB" id="A0AAV9WPX8"/>
<dbReference type="SUPFAM" id="SSF53328">
    <property type="entry name" value="Formyltransferase"/>
    <property type="match status" value="1"/>
</dbReference>
<feature type="domain" description="Formyl transferase N-terminal" evidence="2">
    <location>
        <begin position="34"/>
        <end position="189"/>
    </location>
</feature>
<dbReference type="GO" id="GO:0004479">
    <property type="term" value="F:methionyl-tRNA formyltransferase activity"/>
    <property type="evidence" value="ECO:0007669"/>
    <property type="project" value="UniProtKB-EC"/>
</dbReference>
<keyword evidence="4" id="KW-1185">Reference proteome</keyword>
<dbReference type="Gene3D" id="3.40.50.12230">
    <property type="match status" value="1"/>
</dbReference>
<organism evidence="3 4">
    <name type="scientific">Arthrobotrys musiformis</name>
    <dbReference type="NCBI Taxonomy" id="47236"/>
    <lineage>
        <taxon>Eukaryota</taxon>
        <taxon>Fungi</taxon>
        <taxon>Dikarya</taxon>
        <taxon>Ascomycota</taxon>
        <taxon>Pezizomycotina</taxon>
        <taxon>Orbiliomycetes</taxon>
        <taxon>Orbiliales</taxon>
        <taxon>Orbiliaceae</taxon>
        <taxon>Arthrobotrys</taxon>
    </lineage>
</organism>
<dbReference type="EC" id="2.1.2.9" evidence="1"/>
<dbReference type="PANTHER" id="PTHR11138">
    <property type="entry name" value="METHIONYL-TRNA FORMYLTRANSFERASE"/>
    <property type="match status" value="1"/>
</dbReference>
<dbReference type="EMBL" id="JAVHJL010000001">
    <property type="protein sequence ID" value="KAK6512243.1"/>
    <property type="molecule type" value="Genomic_DNA"/>
</dbReference>
<dbReference type="InterPro" id="IPR002376">
    <property type="entry name" value="Formyl_transf_N"/>
</dbReference>
<reference evidence="3 4" key="1">
    <citation type="submission" date="2023-08" db="EMBL/GenBank/DDBJ databases">
        <authorList>
            <person name="Palmer J.M."/>
        </authorList>
    </citation>
    <scope>NUCLEOTIDE SEQUENCE [LARGE SCALE GENOMIC DNA]</scope>
    <source>
        <strain evidence="3 4">TWF481</strain>
    </source>
</reference>
<dbReference type="InterPro" id="IPR041711">
    <property type="entry name" value="Met-tRNA-FMT_N"/>
</dbReference>
<dbReference type="GO" id="GO:0005739">
    <property type="term" value="C:mitochondrion"/>
    <property type="evidence" value="ECO:0007669"/>
    <property type="project" value="TreeGrafter"/>
</dbReference>
<evidence type="ECO:0000313" key="3">
    <source>
        <dbReference type="EMBL" id="KAK6512243.1"/>
    </source>
</evidence>
<protein>
    <recommendedName>
        <fullName evidence="1">methionyl-tRNA formyltransferase</fullName>
        <ecNumber evidence="1">2.1.2.9</ecNumber>
    </recommendedName>
</protein>
<evidence type="ECO:0000256" key="1">
    <source>
        <dbReference type="ARBA" id="ARBA00012261"/>
    </source>
</evidence>
<dbReference type="InterPro" id="IPR036477">
    <property type="entry name" value="Formyl_transf_N_sf"/>
</dbReference>
<gene>
    <name evidence="3" type="primary">FMT1_1</name>
    <name evidence="3" type="ORF">TWF481_001133</name>
</gene>
<dbReference type="CDD" id="cd08646">
    <property type="entry name" value="FMT_core_Met-tRNA-FMT_N"/>
    <property type="match status" value="1"/>
</dbReference>